<feature type="binding site" evidence="9">
    <location>
        <position position="278"/>
    </location>
    <ligand>
        <name>K(+)</name>
        <dbReference type="ChEBI" id="CHEBI:29103"/>
    </ligand>
</feature>
<dbReference type="Pfam" id="PF00294">
    <property type="entry name" value="PfkB"/>
    <property type="match status" value="1"/>
</dbReference>
<protein>
    <recommendedName>
        <fullName evidence="9">Ribokinase</fullName>
        <shortName evidence="9">RK</shortName>
        <ecNumber evidence="9">2.7.1.15</ecNumber>
    </recommendedName>
</protein>
<evidence type="ECO:0000256" key="8">
    <source>
        <dbReference type="ARBA" id="ARBA00023277"/>
    </source>
</evidence>
<name>A0AAF1KJN3_9PROT</name>
<keyword evidence="12" id="KW-1185">Reference proteome</keyword>
<comment type="subunit">
    <text evidence="9">Homodimer.</text>
</comment>
<feature type="binding site" evidence="9">
    <location>
        <begin position="212"/>
        <end position="217"/>
    </location>
    <ligand>
        <name>ATP</name>
        <dbReference type="ChEBI" id="CHEBI:30616"/>
    </ligand>
</feature>
<dbReference type="InterPro" id="IPR002139">
    <property type="entry name" value="Ribo/fructo_kinase"/>
</dbReference>
<comment type="cofactor">
    <cofactor evidence="9">
        <name>Mg(2+)</name>
        <dbReference type="ChEBI" id="CHEBI:18420"/>
    </cofactor>
    <text evidence="9">Requires a divalent cation, most likely magnesium in vivo, as an electrophilic catalyst to aid phosphoryl group transfer. It is the chelate of the metal and the nucleotide that is the actual substrate.</text>
</comment>
<feature type="binding site" evidence="9">
    <location>
        <begin position="244"/>
        <end position="245"/>
    </location>
    <ligand>
        <name>ATP</name>
        <dbReference type="ChEBI" id="CHEBI:30616"/>
    </ligand>
</feature>
<feature type="binding site" evidence="9">
    <location>
        <position position="241"/>
    </location>
    <ligand>
        <name>K(+)</name>
        <dbReference type="ChEBI" id="CHEBI:29103"/>
    </ligand>
</feature>
<keyword evidence="9" id="KW-0963">Cytoplasm</keyword>
<feature type="binding site" evidence="9">
    <location>
        <position position="187"/>
    </location>
    <ligand>
        <name>ATP</name>
        <dbReference type="ChEBI" id="CHEBI:30616"/>
    </ligand>
</feature>
<evidence type="ECO:0000256" key="4">
    <source>
        <dbReference type="ARBA" id="ARBA00022777"/>
    </source>
</evidence>
<dbReference type="GO" id="GO:0019303">
    <property type="term" value="P:D-ribose catabolic process"/>
    <property type="evidence" value="ECO:0007669"/>
    <property type="project" value="UniProtKB-UniRule"/>
</dbReference>
<comment type="caution">
    <text evidence="11">The sequence shown here is derived from an EMBL/GenBank/DDBJ whole genome shotgun (WGS) entry which is preliminary data.</text>
</comment>
<dbReference type="GO" id="GO:0005524">
    <property type="term" value="F:ATP binding"/>
    <property type="evidence" value="ECO:0007669"/>
    <property type="project" value="UniProtKB-UniRule"/>
</dbReference>
<comment type="pathway">
    <text evidence="9">Carbohydrate metabolism; D-ribose degradation; D-ribose 5-phosphate from beta-D-ribopyranose: step 2/2.</text>
</comment>
<keyword evidence="3 9" id="KW-0547">Nucleotide-binding</keyword>
<comment type="catalytic activity">
    <reaction evidence="9">
        <text>D-ribose + ATP = D-ribose 5-phosphate + ADP + H(+)</text>
        <dbReference type="Rhea" id="RHEA:13697"/>
        <dbReference type="ChEBI" id="CHEBI:15378"/>
        <dbReference type="ChEBI" id="CHEBI:30616"/>
        <dbReference type="ChEBI" id="CHEBI:47013"/>
        <dbReference type="ChEBI" id="CHEBI:78346"/>
        <dbReference type="ChEBI" id="CHEBI:456216"/>
        <dbReference type="EC" id="2.7.1.15"/>
    </reaction>
</comment>
<feature type="binding site" evidence="9">
    <location>
        <begin position="45"/>
        <end position="49"/>
    </location>
    <ligand>
        <name>substrate</name>
    </ligand>
</feature>
<evidence type="ECO:0000256" key="1">
    <source>
        <dbReference type="ARBA" id="ARBA00022679"/>
    </source>
</evidence>
<comment type="function">
    <text evidence="9">Catalyzes the phosphorylation of ribose at O-5 in a reaction requiring ATP and magnesium. The resulting D-ribose-5-phosphate can then be used either for sythesis of nucleotides, histidine, and tryptophan, or as a component of the pentose phosphate pathway.</text>
</comment>
<evidence type="ECO:0000256" key="5">
    <source>
        <dbReference type="ARBA" id="ARBA00022840"/>
    </source>
</evidence>
<dbReference type="InterPro" id="IPR029056">
    <property type="entry name" value="Ribokinase-like"/>
</dbReference>
<dbReference type="EMBL" id="JAAEDH010000007">
    <property type="protein sequence ID" value="MBR0655034.1"/>
    <property type="molecule type" value="Genomic_DNA"/>
</dbReference>
<keyword evidence="4 9" id="KW-0418">Kinase</keyword>
<dbReference type="EC" id="2.7.1.15" evidence="9"/>
<dbReference type="AlphaFoldDB" id="A0AAF1KJN3"/>
<dbReference type="CDD" id="cd01174">
    <property type="entry name" value="ribokinase"/>
    <property type="match status" value="1"/>
</dbReference>
<evidence type="ECO:0000256" key="6">
    <source>
        <dbReference type="ARBA" id="ARBA00022842"/>
    </source>
</evidence>
<dbReference type="SUPFAM" id="SSF53613">
    <property type="entry name" value="Ribokinase-like"/>
    <property type="match status" value="1"/>
</dbReference>
<feature type="binding site" evidence="9">
    <location>
        <position position="280"/>
    </location>
    <ligand>
        <name>K(+)</name>
        <dbReference type="ChEBI" id="CHEBI:29103"/>
    </ligand>
</feature>
<reference evidence="11" key="1">
    <citation type="submission" date="2020-01" db="EMBL/GenBank/DDBJ databases">
        <authorList>
            <person name="Rat A."/>
        </authorList>
    </citation>
    <scope>NUCLEOTIDE SEQUENCE</scope>
    <source>
        <strain evidence="11">LMG 28251</strain>
    </source>
</reference>
<feature type="binding site" evidence="9">
    <location>
        <position position="143"/>
    </location>
    <ligand>
        <name>substrate</name>
    </ligand>
</feature>
<keyword evidence="2 9" id="KW-0479">Metal-binding</keyword>
<dbReference type="GO" id="GO:0046872">
    <property type="term" value="F:metal ion binding"/>
    <property type="evidence" value="ECO:0007669"/>
    <property type="project" value="UniProtKB-KW"/>
</dbReference>
<feature type="binding site" evidence="9">
    <location>
        <position position="275"/>
    </location>
    <ligand>
        <name>K(+)</name>
        <dbReference type="ChEBI" id="CHEBI:29103"/>
    </ligand>
</feature>
<feature type="binding site" evidence="9">
    <location>
        <position position="284"/>
    </location>
    <ligand>
        <name>K(+)</name>
        <dbReference type="ChEBI" id="CHEBI:29103"/>
    </ligand>
</feature>
<evidence type="ECO:0000259" key="10">
    <source>
        <dbReference type="Pfam" id="PF00294"/>
    </source>
</evidence>
<dbReference type="PANTHER" id="PTHR10584:SF166">
    <property type="entry name" value="RIBOKINASE"/>
    <property type="match status" value="1"/>
</dbReference>
<keyword evidence="5 9" id="KW-0067">ATP-binding</keyword>
<evidence type="ECO:0000256" key="9">
    <source>
        <dbReference type="HAMAP-Rule" id="MF_01987"/>
    </source>
</evidence>
<keyword evidence="7 9" id="KW-0630">Potassium</keyword>
<evidence type="ECO:0000313" key="12">
    <source>
        <dbReference type="Proteomes" id="UP001196068"/>
    </source>
</evidence>
<evidence type="ECO:0000256" key="7">
    <source>
        <dbReference type="ARBA" id="ARBA00022958"/>
    </source>
</evidence>
<keyword evidence="1 9" id="KW-0808">Transferase</keyword>
<feature type="binding site" evidence="9">
    <location>
        <position position="239"/>
    </location>
    <ligand>
        <name>K(+)</name>
        <dbReference type="ChEBI" id="CHEBI:29103"/>
    </ligand>
</feature>
<feature type="binding site" evidence="9">
    <location>
        <position position="245"/>
    </location>
    <ligand>
        <name>substrate</name>
    </ligand>
</feature>
<comment type="activity regulation">
    <text evidence="9">Activated by a monovalent cation that binds near, but not in, the active site. The most likely occupant of the site in vivo is potassium. Ion binding induces a conformational change that may alter substrate affinity.</text>
</comment>
<dbReference type="GO" id="GO:0005829">
    <property type="term" value="C:cytosol"/>
    <property type="evidence" value="ECO:0007669"/>
    <property type="project" value="TreeGrafter"/>
</dbReference>
<feature type="binding site" evidence="9">
    <location>
        <begin position="17"/>
        <end position="19"/>
    </location>
    <ligand>
        <name>substrate</name>
    </ligand>
</feature>
<keyword evidence="6 9" id="KW-0460">Magnesium</keyword>
<accession>A0AAF1KJN3</accession>
<evidence type="ECO:0000313" key="11">
    <source>
        <dbReference type="EMBL" id="MBR0655034.1"/>
    </source>
</evidence>
<comment type="subcellular location">
    <subcellularLocation>
        <location evidence="9">Cytoplasm</location>
    </subcellularLocation>
</comment>
<feature type="domain" description="Carbohydrate kinase PfkB" evidence="10">
    <location>
        <begin position="8"/>
        <end position="284"/>
    </location>
</feature>
<dbReference type="PRINTS" id="PR00990">
    <property type="entry name" value="RIBOKINASE"/>
</dbReference>
<dbReference type="PANTHER" id="PTHR10584">
    <property type="entry name" value="SUGAR KINASE"/>
    <property type="match status" value="1"/>
</dbReference>
<gene>
    <name evidence="9" type="primary">rbsK</name>
    <name evidence="11" type="ORF">GXW79_08075</name>
</gene>
<sequence>MTQPGEVTMLLVIGSYNRDLVLTMAQLPAAGETVAAAGVAQFDGGKGSNQAVQAARCGVRVTMVGALGADGAGQSARALWAAEGIDAYVQDCTAATGQAVIFVDAAGENCIAVVAGANGALASAYVAGAVRDVAPRVVLAQREVPDAAILAGFHAARALGALTMLNAAPAGVVPAALLAATDLLVVNEGEAAALGGDLAALAAGHALGVIVTQGAAGATRIARDGAVRAWPAFAVAVRDTTGAGDAFTGCLAAWLAMGATIDAAMPFALAAGALACTRDGAVPSLHGRAAIAAMAGCPGAVVPA</sequence>
<organism evidence="11 12">
    <name type="scientific">Plastoroseomonas arctica</name>
    <dbReference type="NCBI Taxonomy" id="1509237"/>
    <lineage>
        <taxon>Bacteria</taxon>
        <taxon>Pseudomonadati</taxon>
        <taxon>Pseudomonadota</taxon>
        <taxon>Alphaproteobacteria</taxon>
        <taxon>Acetobacterales</taxon>
        <taxon>Acetobacteraceae</taxon>
        <taxon>Plastoroseomonas</taxon>
    </lineage>
</organism>
<comment type="similarity">
    <text evidence="9">Belongs to the carbohydrate kinase PfkB family. Ribokinase subfamily.</text>
</comment>
<dbReference type="RefSeq" id="WP_211873870.1">
    <property type="nucleotide sequence ID" value="NZ_JAAEDH010000007.1"/>
</dbReference>
<dbReference type="Gene3D" id="3.40.1190.20">
    <property type="match status" value="1"/>
</dbReference>
<feature type="active site" description="Proton acceptor" evidence="9">
    <location>
        <position position="245"/>
    </location>
</feature>
<keyword evidence="8 9" id="KW-0119">Carbohydrate metabolism</keyword>
<comment type="caution">
    <text evidence="9">Lacks conserved residue(s) required for the propagation of feature annotation.</text>
</comment>
<reference evidence="11" key="2">
    <citation type="journal article" date="2021" name="Syst. Appl. Microbiol.">
        <title>Roseomonas hellenica sp. nov., isolated from roots of wild-growing Alkanna tinctoria.</title>
        <authorList>
            <person name="Rat A."/>
            <person name="Naranjo H.D."/>
            <person name="Lebbe L."/>
            <person name="Cnockaert M."/>
            <person name="Krigas N."/>
            <person name="Grigoriadou K."/>
            <person name="Maloupa E."/>
            <person name="Willems A."/>
        </authorList>
    </citation>
    <scope>NUCLEOTIDE SEQUENCE</scope>
    <source>
        <strain evidence="11">LMG 28251</strain>
    </source>
</reference>
<evidence type="ECO:0000256" key="2">
    <source>
        <dbReference type="ARBA" id="ARBA00022723"/>
    </source>
</evidence>
<dbReference type="GO" id="GO:0004747">
    <property type="term" value="F:ribokinase activity"/>
    <property type="evidence" value="ECO:0007669"/>
    <property type="project" value="UniProtKB-UniRule"/>
</dbReference>
<dbReference type="InterPro" id="IPR011877">
    <property type="entry name" value="Ribokinase"/>
</dbReference>
<dbReference type="InterPro" id="IPR011611">
    <property type="entry name" value="PfkB_dom"/>
</dbReference>
<evidence type="ECO:0000256" key="3">
    <source>
        <dbReference type="ARBA" id="ARBA00022741"/>
    </source>
</evidence>
<dbReference type="Proteomes" id="UP001196068">
    <property type="component" value="Unassembled WGS sequence"/>
</dbReference>
<proteinExistence type="inferred from homology"/>
<dbReference type="HAMAP" id="MF_01987">
    <property type="entry name" value="Ribokinase"/>
    <property type="match status" value="1"/>
</dbReference>